<organism evidence="6 7">
    <name type="scientific">Paragemmobacter straminiformis</name>
    <dbReference type="NCBI Taxonomy" id="2045119"/>
    <lineage>
        <taxon>Bacteria</taxon>
        <taxon>Pseudomonadati</taxon>
        <taxon>Pseudomonadota</taxon>
        <taxon>Alphaproteobacteria</taxon>
        <taxon>Rhodobacterales</taxon>
        <taxon>Paracoccaceae</taxon>
        <taxon>Paragemmobacter</taxon>
    </lineage>
</organism>
<dbReference type="PANTHER" id="PTHR43201:SF5">
    <property type="entry name" value="MEDIUM-CHAIN ACYL-COA LIGASE ACSF2, MITOCHONDRIAL"/>
    <property type="match status" value="1"/>
</dbReference>
<keyword evidence="3" id="KW-0597">Phosphoprotein</keyword>
<dbReference type="InterPro" id="IPR009081">
    <property type="entry name" value="PP-bd_ACP"/>
</dbReference>
<dbReference type="PROSITE" id="PS50075">
    <property type="entry name" value="CARRIER"/>
    <property type="match status" value="1"/>
</dbReference>
<dbReference type="InterPro" id="IPR020806">
    <property type="entry name" value="PKS_PP-bd"/>
</dbReference>
<keyword evidence="7" id="KW-1185">Reference proteome</keyword>
<evidence type="ECO:0000259" key="5">
    <source>
        <dbReference type="PROSITE" id="PS50075"/>
    </source>
</evidence>
<dbReference type="SMART" id="SM00823">
    <property type="entry name" value="PKS_PP"/>
    <property type="match status" value="1"/>
</dbReference>
<evidence type="ECO:0000256" key="2">
    <source>
        <dbReference type="ARBA" id="ARBA00022450"/>
    </source>
</evidence>
<protein>
    <submittedName>
        <fullName evidence="6">Non-ribosomal peptide synthetase</fullName>
    </submittedName>
</protein>
<dbReference type="Proteomes" id="UP000555411">
    <property type="component" value="Unassembled WGS sequence"/>
</dbReference>
<evidence type="ECO:0000313" key="6">
    <source>
        <dbReference type="EMBL" id="MBC2836152.1"/>
    </source>
</evidence>
<dbReference type="GO" id="GO:0031177">
    <property type="term" value="F:phosphopantetheine binding"/>
    <property type="evidence" value="ECO:0007669"/>
    <property type="project" value="InterPro"/>
</dbReference>
<dbReference type="Pfam" id="PF00550">
    <property type="entry name" value="PP-binding"/>
    <property type="match status" value="1"/>
</dbReference>
<dbReference type="GO" id="GO:0006631">
    <property type="term" value="P:fatty acid metabolic process"/>
    <property type="evidence" value="ECO:0007669"/>
    <property type="project" value="TreeGrafter"/>
</dbReference>
<dbReference type="InterPro" id="IPR042099">
    <property type="entry name" value="ANL_N_sf"/>
</dbReference>
<comment type="similarity">
    <text evidence="1">Belongs to the ATP-dependent AMP-binding enzyme family.</text>
</comment>
<dbReference type="InterPro" id="IPR025110">
    <property type="entry name" value="AMP-bd_C"/>
</dbReference>
<reference evidence="6 7" key="1">
    <citation type="journal article" date="2017" name="Int. J. Syst. Evol. Microbiol.">
        <title>Gemmobacter straminiformis sp. nov., isolated from an artificial fountain.</title>
        <authorList>
            <person name="Kang J.Y."/>
            <person name="Kim M.J."/>
            <person name="Chun J."/>
            <person name="Son K.P."/>
            <person name="Jahng K.Y."/>
        </authorList>
    </citation>
    <scope>NUCLEOTIDE SEQUENCE [LARGE SCALE GENOMIC DNA]</scope>
    <source>
        <strain evidence="6 7">CAM-8</strain>
    </source>
</reference>
<dbReference type="Pfam" id="PF13193">
    <property type="entry name" value="AMP-binding_C"/>
    <property type="match status" value="1"/>
</dbReference>
<dbReference type="InterPro" id="IPR000873">
    <property type="entry name" value="AMP-dep_synth/lig_dom"/>
</dbReference>
<evidence type="ECO:0000256" key="4">
    <source>
        <dbReference type="ARBA" id="ARBA00022598"/>
    </source>
</evidence>
<evidence type="ECO:0000256" key="1">
    <source>
        <dbReference type="ARBA" id="ARBA00006432"/>
    </source>
</evidence>
<dbReference type="EMBL" id="JACLQD010000003">
    <property type="protein sequence ID" value="MBC2836152.1"/>
    <property type="molecule type" value="Genomic_DNA"/>
</dbReference>
<dbReference type="AlphaFoldDB" id="A0A842I7U8"/>
<sequence length="899" mass="95892">MSTVLTLLQDAARRAPDAPALIIPQGVTLDYAAFESAVLSLAAGLQAKGFAKRRIAIVLPAGAEMCQALFATAIAGVAVPFNPSSTLSELLAYFSMAGVAAVLTLPQALPAAAEAAQVLDLPLLDFHAVSAPQADARLAAPDPSDLAIVLMTSGTTGRGKLVPLTHANLLAGTREVARSLGLTAQDRVLSMWELHHVGGIVDLLLAPIFAGGSVVASGRFDAQRFFDLLGSAQPTWFQGVPTTLGDIATLARREGRDPRGSSLRFLRSVAAALPAAQLAELEQLFALPVITTFGMTEASPLIASTRLPPALRKPGSAGTPCGTEIAIMDDHGTPLPALERGEVAIRGPNVFTGYENNPEANAESFRNGWFYTGDLGYLDTDGDLFLTGRSKDIINRGGEKIAPQEVDEVALSHPDILHAACFPVPHATLGEDIAIAVVPRAGAALTLRDIKTHIGASLAPFKVPRHLVLVDALPRNPIGKVLRTALTAAFTEQAQAADHPPEGQPERASPLETAVATLWAEELDLPQVGLDDDFAQIGGDSLSSMRLILAVERLTGLRIPDDAVAQIDTVRQMSAFLVTLGATEKPPFRTKADRKDRDALLDAVQAATADRDGFDDTLLQRCTSIVELDIIRHTLENVAPPALLTRLFAASPEKRGWWPFGRTALARRRADWSREVAATLADATDPLAWQRVTVSDNVDLMTDPSVPSNRKTLVIGFTSRAMRLTAPTYQILCALDPAQHDLLLLRDPDRRHYFSGVPGVATSLGGVARWIADWQAPLAYRETVALGTSAGGIPALVVGLQNGCRRILLSGADSPKRHPHFAAPLAQAATRLDQSPETRVTIAFSAGKDRDRDAAADLAALFPRATLAGDPRFDEHPLLYLLHRKGELKPFLRKHLLGP</sequence>
<evidence type="ECO:0000313" key="7">
    <source>
        <dbReference type="Proteomes" id="UP000555411"/>
    </source>
</evidence>
<dbReference type="InterPro" id="IPR045851">
    <property type="entry name" value="AMP-bd_C_sf"/>
</dbReference>
<dbReference type="Gene3D" id="1.10.1200.10">
    <property type="entry name" value="ACP-like"/>
    <property type="match status" value="1"/>
</dbReference>
<dbReference type="RefSeq" id="WP_185797765.1">
    <property type="nucleotide sequence ID" value="NZ_JACLQD010000003.1"/>
</dbReference>
<dbReference type="Gene3D" id="3.30.300.30">
    <property type="match status" value="1"/>
</dbReference>
<dbReference type="Pfam" id="PF00501">
    <property type="entry name" value="AMP-binding"/>
    <property type="match status" value="1"/>
</dbReference>
<comment type="caution">
    <text evidence="6">The sequence shown here is derived from an EMBL/GenBank/DDBJ whole genome shotgun (WGS) entry which is preliminary data.</text>
</comment>
<gene>
    <name evidence="6" type="ORF">H7F16_11605</name>
</gene>
<dbReference type="PANTHER" id="PTHR43201">
    <property type="entry name" value="ACYL-COA SYNTHETASE"/>
    <property type="match status" value="1"/>
</dbReference>
<dbReference type="InterPro" id="IPR036736">
    <property type="entry name" value="ACP-like_sf"/>
</dbReference>
<dbReference type="SUPFAM" id="SSF56801">
    <property type="entry name" value="Acetyl-CoA synthetase-like"/>
    <property type="match status" value="1"/>
</dbReference>
<proteinExistence type="inferred from homology"/>
<feature type="domain" description="Carrier" evidence="5">
    <location>
        <begin position="506"/>
        <end position="581"/>
    </location>
</feature>
<evidence type="ECO:0000256" key="3">
    <source>
        <dbReference type="ARBA" id="ARBA00022553"/>
    </source>
</evidence>
<accession>A0A842I7U8</accession>
<dbReference type="GO" id="GO:0031956">
    <property type="term" value="F:medium-chain fatty acid-CoA ligase activity"/>
    <property type="evidence" value="ECO:0007669"/>
    <property type="project" value="TreeGrafter"/>
</dbReference>
<keyword evidence="4" id="KW-0436">Ligase</keyword>
<dbReference type="SUPFAM" id="SSF47336">
    <property type="entry name" value="ACP-like"/>
    <property type="match status" value="1"/>
</dbReference>
<name>A0A842I7U8_9RHOB</name>
<dbReference type="Gene3D" id="3.40.50.12780">
    <property type="entry name" value="N-terminal domain of ligase-like"/>
    <property type="match status" value="1"/>
</dbReference>
<keyword evidence="2" id="KW-0596">Phosphopantetheine</keyword>